<dbReference type="EMBL" id="CP061172">
    <property type="protein sequence ID" value="QNR67478.1"/>
    <property type="molecule type" value="Genomic_DNA"/>
</dbReference>
<gene>
    <name evidence="1" type="ORF">IAQ67_27715</name>
</gene>
<evidence type="ECO:0000313" key="1">
    <source>
        <dbReference type="EMBL" id="QNR67478.1"/>
    </source>
</evidence>
<sequence>MTKAINVCALLVVFMLWGWESSLFHKIFDKETSFPAANLDTSLGWFSDSEKESLKKMQKRFNIKISVFKMIGFESSRMRIGHENRG</sequence>
<proteinExistence type="predicted"/>
<accession>A0A7H0Y8S0</accession>
<name>A0A7H0Y8S0_9BACL</name>
<reference evidence="1 2" key="1">
    <citation type="submission" date="2020-09" db="EMBL/GenBank/DDBJ databases">
        <title>Characterization of Paenibacillus peoriae strain ZF390 with broad-spectrum antimicrobial activity as a potential biocontrol agent.</title>
        <authorList>
            <person name="Li L."/>
            <person name="Zhao Y."/>
            <person name="Li B."/>
            <person name="Xie X."/>
        </authorList>
    </citation>
    <scope>NUCLEOTIDE SEQUENCE [LARGE SCALE GENOMIC DNA]</scope>
    <source>
        <strain evidence="1 2">ZF390</strain>
    </source>
</reference>
<dbReference type="Proteomes" id="UP000516384">
    <property type="component" value="Chromosome"/>
</dbReference>
<organism evidence="1 2">
    <name type="scientific">Paenibacillus peoriae</name>
    <dbReference type="NCBI Taxonomy" id="59893"/>
    <lineage>
        <taxon>Bacteria</taxon>
        <taxon>Bacillati</taxon>
        <taxon>Bacillota</taxon>
        <taxon>Bacilli</taxon>
        <taxon>Bacillales</taxon>
        <taxon>Paenibacillaceae</taxon>
        <taxon>Paenibacillus</taxon>
    </lineage>
</organism>
<protein>
    <submittedName>
        <fullName evidence="1">Uncharacterized protein</fullName>
    </submittedName>
</protein>
<evidence type="ECO:0000313" key="2">
    <source>
        <dbReference type="Proteomes" id="UP000516384"/>
    </source>
</evidence>
<dbReference type="AlphaFoldDB" id="A0A7H0Y8S0"/>